<evidence type="ECO:0000259" key="2">
    <source>
        <dbReference type="Pfam" id="PF13518"/>
    </source>
</evidence>
<dbReference type="SUPFAM" id="SSF46689">
    <property type="entry name" value="Homeodomain-like"/>
    <property type="match status" value="1"/>
</dbReference>
<dbReference type="EMBL" id="JAWQEG010000199">
    <property type="protein sequence ID" value="KAK3893555.1"/>
    <property type="molecule type" value="Genomic_DNA"/>
</dbReference>
<dbReference type="InterPro" id="IPR036388">
    <property type="entry name" value="WH-like_DNA-bd_sf"/>
</dbReference>
<evidence type="ECO:0000313" key="3">
    <source>
        <dbReference type="EMBL" id="KAK3893555.1"/>
    </source>
</evidence>
<proteinExistence type="predicted"/>
<sequence length="135" mass="16020">MWRKGTNIASVLFKRARIVQLWQKGVAVRNISRKTGASVTTVYRWIRRWKEEGTLKTKSYRRRPRAAAWQREVVTAASSSTVFVKPDYWEQNTELCYYRLLNPYRSAGQFQSLLSIYQDFLNNYNKNTALFTLQR</sequence>
<dbReference type="Pfam" id="PF13518">
    <property type="entry name" value="HTH_28"/>
    <property type="match status" value="1"/>
</dbReference>
<evidence type="ECO:0000313" key="4">
    <source>
        <dbReference type="Proteomes" id="UP001286313"/>
    </source>
</evidence>
<dbReference type="InterPro" id="IPR055247">
    <property type="entry name" value="InsJ-like_HTH"/>
</dbReference>
<accession>A0AAE1GKH8</accession>
<dbReference type="GO" id="GO:0005634">
    <property type="term" value="C:nucleus"/>
    <property type="evidence" value="ECO:0007669"/>
    <property type="project" value="UniProtKB-SubCell"/>
</dbReference>
<comment type="caution">
    <text evidence="3">The sequence shown here is derived from an EMBL/GenBank/DDBJ whole genome shotgun (WGS) entry which is preliminary data.</text>
</comment>
<name>A0AAE1GKH8_PETCI</name>
<keyword evidence="4" id="KW-1185">Reference proteome</keyword>
<dbReference type="InterPro" id="IPR009057">
    <property type="entry name" value="Homeodomain-like_sf"/>
</dbReference>
<dbReference type="AlphaFoldDB" id="A0AAE1GKH8"/>
<protein>
    <recommendedName>
        <fullName evidence="2">Insertion element IS150 protein InsJ-like helix-turn-helix domain-containing protein</fullName>
    </recommendedName>
</protein>
<dbReference type="Proteomes" id="UP001286313">
    <property type="component" value="Unassembled WGS sequence"/>
</dbReference>
<comment type="subcellular location">
    <subcellularLocation>
        <location evidence="1">Nucleus</location>
    </subcellularLocation>
</comment>
<evidence type="ECO:0000256" key="1">
    <source>
        <dbReference type="ARBA" id="ARBA00004123"/>
    </source>
</evidence>
<organism evidence="3 4">
    <name type="scientific">Petrolisthes cinctipes</name>
    <name type="common">Flat porcelain crab</name>
    <dbReference type="NCBI Taxonomy" id="88211"/>
    <lineage>
        <taxon>Eukaryota</taxon>
        <taxon>Metazoa</taxon>
        <taxon>Ecdysozoa</taxon>
        <taxon>Arthropoda</taxon>
        <taxon>Crustacea</taxon>
        <taxon>Multicrustacea</taxon>
        <taxon>Malacostraca</taxon>
        <taxon>Eumalacostraca</taxon>
        <taxon>Eucarida</taxon>
        <taxon>Decapoda</taxon>
        <taxon>Pleocyemata</taxon>
        <taxon>Anomura</taxon>
        <taxon>Galatheoidea</taxon>
        <taxon>Porcellanidae</taxon>
        <taxon>Petrolisthes</taxon>
    </lineage>
</organism>
<reference evidence="3" key="1">
    <citation type="submission" date="2023-10" db="EMBL/GenBank/DDBJ databases">
        <title>Genome assemblies of two species of porcelain crab, Petrolisthes cinctipes and Petrolisthes manimaculis (Anomura: Porcellanidae).</title>
        <authorList>
            <person name="Angst P."/>
        </authorList>
    </citation>
    <scope>NUCLEOTIDE SEQUENCE</scope>
    <source>
        <strain evidence="3">PB745_01</strain>
        <tissue evidence="3">Gill</tissue>
    </source>
</reference>
<feature type="domain" description="Insertion element IS150 protein InsJ-like helix-turn-helix" evidence="2">
    <location>
        <begin position="14"/>
        <end position="64"/>
    </location>
</feature>
<gene>
    <name evidence="3" type="ORF">Pcinc_002620</name>
</gene>
<dbReference type="Gene3D" id="1.10.10.10">
    <property type="entry name" value="Winged helix-like DNA-binding domain superfamily/Winged helix DNA-binding domain"/>
    <property type="match status" value="1"/>
</dbReference>